<feature type="region of interest" description="Disordered" evidence="1">
    <location>
        <begin position="58"/>
        <end position="135"/>
    </location>
</feature>
<organism evidence="2 3">
    <name type="scientific">Sistotremastrum niveocremeum HHB9708</name>
    <dbReference type="NCBI Taxonomy" id="1314777"/>
    <lineage>
        <taxon>Eukaryota</taxon>
        <taxon>Fungi</taxon>
        <taxon>Dikarya</taxon>
        <taxon>Basidiomycota</taxon>
        <taxon>Agaricomycotina</taxon>
        <taxon>Agaricomycetes</taxon>
        <taxon>Sistotremastrales</taxon>
        <taxon>Sistotremastraceae</taxon>
        <taxon>Sertulicium</taxon>
        <taxon>Sertulicium niveocremeum</taxon>
    </lineage>
</organism>
<name>A0A164NBN1_9AGAM</name>
<keyword evidence="3" id="KW-1185">Reference proteome</keyword>
<reference evidence="2 3" key="1">
    <citation type="journal article" date="2016" name="Mol. Biol. Evol.">
        <title>Comparative Genomics of Early-Diverging Mushroom-Forming Fungi Provides Insights into the Origins of Lignocellulose Decay Capabilities.</title>
        <authorList>
            <person name="Nagy L.G."/>
            <person name="Riley R."/>
            <person name="Tritt A."/>
            <person name="Adam C."/>
            <person name="Daum C."/>
            <person name="Floudas D."/>
            <person name="Sun H."/>
            <person name="Yadav J.S."/>
            <person name="Pangilinan J."/>
            <person name="Larsson K.H."/>
            <person name="Matsuura K."/>
            <person name="Barry K."/>
            <person name="Labutti K."/>
            <person name="Kuo R."/>
            <person name="Ohm R.A."/>
            <person name="Bhattacharya S.S."/>
            <person name="Shirouzu T."/>
            <person name="Yoshinaga Y."/>
            <person name="Martin F.M."/>
            <person name="Grigoriev I.V."/>
            <person name="Hibbett D.S."/>
        </authorList>
    </citation>
    <scope>NUCLEOTIDE SEQUENCE [LARGE SCALE GENOMIC DNA]</scope>
    <source>
        <strain evidence="2 3">HHB9708</strain>
    </source>
</reference>
<protein>
    <submittedName>
        <fullName evidence="2">Uncharacterized protein</fullName>
    </submittedName>
</protein>
<dbReference type="Proteomes" id="UP000076722">
    <property type="component" value="Unassembled WGS sequence"/>
</dbReference>
<evidence type="ECO:0000313" key="2">
    <source>
        <dbReference type="EMBL" id="KZS87554.1"/>
    </source>
</evidence>
<dbReference type="EMBL" id="KV419447">
    <property type="protein sequence ID" value="KZS87554.1"/>
    <property type="molecule type" value="Genomic_DNA"/>
</dbReference>
<sequence>MTRSPRVRRPTERAAAAAAAAAVGSPSKAGSKSKKSKDKAYLPQAFWLQQNPLTITVAKQQAAQTRKKTKSKNKKKGSADEPMDVDSASDVLEVVGDEESSSSSEEEDEVVDDGNLPEMDAHAEIPPMKLPKNESSRDLHTIFSGLLRVKFVLKDDDDNVIGVQSLKGRWCLVCRASPKYAGAACRGAFKLGGNSSCRQHIRSHYEEYLKLCKEAGIKPKDHCMPRDLWKKKQLQEAIASGKTKIAQGYDGHFPQKIEFAHTLPFFTTRNSFF</sequence>
<feature type="compositionally biased region" description="Low complexity" evidence="1">
    <location>
        <begin position="14"/>
        <end position="30"/>
    </location>
</feature>
<evidence type="ECO:0000313" key="3">
    <source>
        <dbReference type="Proteomes" id="UP000076722"/>
    </source>
</evidence>
<dbReference type="OrthoDB" id="3137936at2759"/>
<evidence type="ECO:0000256" key="1">
    <source>
        <dbReference type="SAM" id="MobiDB-lite"/>
    </source>
</evidence>
<accession>A0A164NBN1</accession>
<dbReference type="AlphaFoldDB" id="A0A164NBN1"/>
<feature type="compositionally biased region" description="Acidic residues" evidence="1">
    <location>
        <begin position="95"/>
        <end position="112"/>
    </location>
</feature>
<proteinExistence type="predicted"/>
<feature type="region of interest" description="Disordered" evidence="1">
    <location>
        <begin position="1"/>
        <end position="39"/>
    </location>
</feature>
<gene>
    <name evidence="2" type="ORF">SISNIDRAFT_470817</name>
</gene>
<feature type="compositionally biased region" description="Basic residues" evidence="1">
    <location>
        <begin position="65"/>
        <end position="76"/>
    </location>
</feature>